<dbReference type="GO" id="GO:0016020">
    <property type="term" value="C:membrane"/>
    <property type="evidence" value="ECO:0007669"/>
    <property type="project" value="InterPro"/>
</dbReference>
<comment type="caution">
    <text evidence="2">The sequence shown here is derived from an EMBL/GenBank/DDBJ whole genome shotgun (WGS) entry which is preliminary data.</text>
</comment>
<dbReference type="InterPro" id="IPR003855">
    <property type="entry name" value="K+_transporter"/>
</dbReference>
<dbReference type="Pfam" id="PF02705">
    <property type="entry name" value="K_trans"/>
    <property type="match status" value="1"/>
</dbReference>
<gene>
    <name evidence="2" type="ORF">BYL167_LOCUS27532</name>
    <name evidence="4" type="ORF">GIL414_LOCUS31380</name>
    <name evidence="3" type="ORF">SMN809_LOCUS30843</name>
</gene>
<organism evidence="2 5">
    <name type="scientific">Rotaria magnacalcarata</name>
    <dbReference type="NCBI Taxonomy" id="392030"/>
    <lineage>
        <taxon>Eukaryota</taxon>
        <taxon>Metazoa</taxon>
        <taxon>Spiralia</taxon>
        <taxon>Gnathifera</taxon>
        <taxon>Rotifera</taxon>
        <taxon>Eurotatoria</taxon>
        <taxon>Bdelloidea</taxon>
        <taxon>Philodinida</taxon>
        <taxon>Philodinidae</taxon>
        <taxon>Rotaria</taxon>
    </lineage>
</organism>
<dbReference type="Proteomes" id="UP000676336">
    <property type="component" value="Unassembled WGS sequence"/>
</dbReference>
<proteinExistence type="predicted"/>
<dbReference type="Proteomes" id="UP000681967">
    <property type="component" value="Unassembled WGS sequence"/>
</dbReference>
<evidence type="ECO:0000313" key="5">
    <source>
        <dbReference type="Proteomes" id="UP000681967"/>
    </source>
</evidence>
<dbReference type="EMBL" id="CAJOBI010059603">
    <property type="protein sequence ID" value="CAF4409823.1"/>
    <property type="molecule type" value="Genomic_DNA"/>
</dbReference>
<dbReference type="GO" id="GO:0015079">
    <property type="term" value="F:potassium ion transmembrane transporter activity"/>
    <property type="evidence" value="ECO:0007669"/>
    <property type="project" value="InterPro"/>
</dbReference>
<protein>
    <recommendedName>
        <fullName evidence="1">K+ potassium transporter integral membrane domain-containing protein</fullName>
    </recommendedName>
</protein>
<dbReference type="PANTHER" id="PTHR30540:SF83">
    <property type="entry name" value="K+ POTASSIUM TRANSPORTER"/>
    <property type="match status" value="1"/>
</dbReference>
<sequence>MILWFILLAAIGIWRITYKPVIFKALNPWKAMDHLIKTKKQGFYQIGSVFLSVTGLEAVY</sequence>
<name>A0A8S2TSH7_9BILA</name>
<feature type="non-terminal residue" evidence="2">
    <location>
        <position position="60"/>
    </location>
</feature>
<dbReference type="EMBL" id="CAJOBH010035857">
    <property type="protein sequence ID" value="CAF4301974.1"/>
    <property type="molecule type" value="Genomic_DNA"/>
</dbReference>
<evidence type="ECO:0000313" key="2">
    <source>
        <dbReference type="EMBL" id="CAF4301974.1"/>
    </source>
</evidence>
<dbReference type="Proteomes" id="UP000681720">
    <property type="component" value="Unassembled WGS sequence"/>
</dbReference>
<dbReference type="InterPro" id="IPR053951">
    <property type="entry name" value="K_trans_N"/>
</dbReference>
<evidence type="ECO:0000313" key="4">
    <source>
        <dbReference type="EMBL" id="CAF4427431.1"/>
    </source>
</evidence>
<evidence type="ECO:0000313" key="3">
    <source>
        <dbReference type="EMBL" id="CAF4409823.1"/>
    </source>
</evidence>
<dbReference type="EMBL" id="CAJOBJ010063285">
    <property type="protein sequence ID" value="CAF4427431.1"/>
    <property type="molecule type" value="Genomic_DNA"/>
</dbReference>
<reference evidence="2" key="1">
    <citation type="submission" date="2021-02" db="EMBL/GenBank/DDBJ databases">
        <authorList>
            <person name="Nowell W R."/>
        </authorList>
    </citation>
    <scope>NUCLEOTIDE SEQUENCE</scope>
</reference>
<dbReference type="PANTHER" id="PTHR30540">
    <property type="entry name" value="OSMOTIC STRESS POTASSIUM TRANSPORTER"/>
    <property type="match status" value="1"/>
</dbReference>
<evidence type="ECO:0000259" key="1">
    <source>
        <dbReference type="Pfam" id="PF02705"/>
    </source>
</evidence>
<dbReference type="AlphaFoldDB" id="A0A8S2TSH7"/>
<feature type="domain" description="K+ potassium transporter integral membrane" evidence="1">
    <location>
        <begin position="1"/>
        <end position="60"/>
    </location>
</feature>
<accession>A0A8S2TSH7</accession>